<accession>A0A6C0DHI9</accession>
<reference evidence="1" key="1">
    <citation type="journal article" date="2020" name="Nature">
        <title>Giant virus diversity and host interactions through global metagenomics.</title>
        <authorList>
            <person name="Schulz F."/>
            <person name="Roux S."/>
            <person name="Paez-Espino D."/>
            <person name="Jungbluth S."/>
            <person name="Walsh D.A."/>
            <person name="Denef V.J."/>
            <person name="McMahon K.D."/>
            <person name="Konstantinidis K.T."/>
            <person name="Eloe-Fadrosh E.A."/>
            <person name="Kyrpides N.C."/>
            <person name="Woyke T."/>
        </authorList>
    </citation>
    <scope>NUCLEOTIDE SEQUENCE</scope>
    <source>
        <strain evidence="1">GVMAG-M-3300023174-176</strain>
    </source>
</reference>
<proteinExistence type="predicted"/>
<evidence type="ECO:0000313" key="1">
    <source>
        <dbReference type="EMBL" id="QHT15720.1"/>
    </source>
</evidence>
<protein>
    <submittedName>
        <fullName evidence="1">Uncharacterized protein</fullName>
    </submittedName>
</protein>
<organism evidence="1">
    <name type="scientific">viral metagenome</name>
    <dbReference type="NCBI Taxonomy" id="1070528"/>
    <lineage>
        <taxon>unclassified sequences</taxon>
        <taxon>metagenomes</taxon>
        <taxon>organismal metagenomes</taxon>
    </lineage>
</organism>
<dbReference type="EMBL" id="MN739613">
    <property type="protein sequence ID" value="QHT15720.1"/>
    <property type="molecule type" value="Genomic_DNA"/>
</dbReference>
<name>A0A6C0DHI9_9ZZZZ</name>
<sequence length="56" mass="6004">MGTQVDAVSLRWLFDLEFRAVTGGKGELNENGTGYSERGSRELWAICGNLLGGGDV</sequence>
<dbReference type="AlphaFoldDB" id="A0A6C0DHI9"/>